<name>A0A182TDP0_9DIPT</name>
<organism evidence="2 3">
    <name type="scientific">Anopheles melas</name>
    <dbReference type="NCBI Taxonomy" id="34690"/>
    <lineage>
        <taxon>Eukaryota</taxon>
        <taxon>Metazoa</taxon>
        <taxon>Ecdysozoa</taxon>
        <taxon>Arthropoda</taxon>
        <taxon>Hexapoda</taxon>
        <taxon>Insecta</taxon>
        <taxon>Pterygota</taxon>
        <taxon>Neoptera</taxon>
        <taxon>Endopterygota</taxon>
        <taxon>Diptera</taxon>
        <taxon>Nematocera</taxon>
        <taxon>Culicoidea</taxon>
        <taxon>Culicidae</taxon>
        <taxon>Anophelinae</taxon>
        <taxon>Anopheles</taxon>
    </lineage>
</organism>
<feature type="region of interest" description="Disordered" evidence="1">
    <location>
        <begin position="1"/>
        <end position="24"/>
    </location>
</feature>
<sequence>MVAGAAAGAVANGSSNGGGGVVGPGCGVGRYKHHSYVEVEEDEQDDDIIVIVDEDNSAATDSEGGGGSNRGCGGGGGATGNMTKESLSRECKRPTRCGSLEQCRQPAIVLPRPPANA</sequence>
<dbReference type="AlphaFoldDB" id="A0A182TDP0"/>
<protein>
    <submittedName>
        <fullName evidence="2">Uncharacterized protein</fullName>
    </submittedName>
</protein>
<dbReference type="VEuPathDB" id="VectorBase:AMEC000454"/>
<accession>A0A182TDP0</accession>
<keyword evidence="3" id="KW-1185">Reference proteome</keyword>
<feature type="region of interest" description="Disordered" evidence="1">
    <location>
        <begin position="55"/>
        <end position="91"/>
    </location>
</feature>
<proteinExistence type="predicted"/>
<dbReference type="EnsemblMetazoa" id="AMEC000454-RA">
    <property type="protein sequence ID" value="AMEC000454-PA"/>
    <property type="gene ID" value="AMEC000454"/>
</dbReference>
<feature type="compositionally biased region" description="Gly residues" evidence="1">
    <location>
        <begin position="15"/>
        <end position="24"/>
    </location>
</feature>
<reference evidence="3" key="1">
    <citation type="submission" date="2014-01" db="EMBL/GenBank/DDBJ databases">
        <title>The Genome Sequence of Anopheles melas CM1001059_A (V2).</title>
        <authorList>
            <consortium name="The Broad Institute Genomics Platform"/>
            <person name="Neafsey D.E."/>
            <person name="Besansky N."/>
            <person name="Howell P."/>
            <person name="Walton C."/>
            <person name="Young S.K."/>
            <person name="Zeng Q."/>
            <person name="Gargeya S."/>
            <person name="Fitzgerald M."/>
            <person name="Haas B."/>
            <person name="Abouelleil A."/>
            <person name="Allen A.W."/>
            <person name="Alvarado L."/>
            <person name="Arachchi H.M."/>
            <person name="Berlin A.M."/>
            <person name="Chapman S.B."/>
            <person name="Gainer-Dewar J."/>
            <person name="Goldberg J."/>
            <person name="Griggs A."/>
            <person name="Gujja S."/>
            <person name="Hansen M."/>
            <person name="Howarth C."/>
            <person name="Imamovic A."/>
            <person name="Ireland A."/>
            <person name="Larimer J."/>
            <person name="McCowan C."/>
            <person name="Murphy C."/>
            <person name="Pearson M."/>
            <person name="Poon T.W."/>
            <person name="Priest M."/>
            <person name="Roberts A."/>
            <person name="Saif S."/>
            <person name="Shea T."/>
            <person name="Sisk P."/>
            <person name="Sykes S."/>
            <person name="Wortman J."/>
            <person name="Nusbaum C."/>
            <person name="Birren B."/>
        </authorList>
    </citation>
    <scope>NUCLEOTIDE SEQUENCE [LARGE SCALE GENOMIC DNA]</scope>
    <source>
        <strain evidence="3">CM1001059</strain>
    </source>
</reference>
<feature type="compositionally biased region" description="Gly residues" evidence="1">
    <location>
        <begin position="63"/>
        <end position="79"/>
    </location>
</feature>
<evidence type="ECO:0000313" key="2">
    <source>
        <dbReference type="EnsemblMetazoa" id="AMEC000454-PA"/>
    </source>
</evidence>
<evidence type="ECO:0000313" key="3">
    <source>
        <dbReference type="Proteomes" id="UP000075902"/>
    </source>
</evidence>
<dbReference type="Proteomes" id="UP000075902">
    <property type="component" value="Unassembled WGS sequence"/>
</dbReference>
<feature type="compositionally biased region" description="Low complexity" evidence="1">
    <location>
        <begin position="1"/>
        <end position="14"/>
    </location>
</feature>
<dbReference type="STRING" id="34690.A0A182TDP0"/>
<reference evidence="2" key="2">
    <citation type="submission" date="2020-05" db="UniProtKB">
        <authorList>
            <consortium name="EnsemblMetazoa"/>
        </authorList>
    </citation>
    <scope>IDENTIFICATION</scope>
    <source>
        <strain evidence="2">CM1001059</strain>
    </source>
</reference>
<evidence type="ECO:0000256" key="1">
    <source>
        <dbReference type="SAM" id="MobiDB-lite"/>
    </source>
</evidence>